<dbReference type="PANTHER" id="PTHR47751">
    <property type="entry name" value="SUPERFAMILY HYDROLASE, PUTATIVE (AFU_ORTHOLOGUE AFUA_2G16580)-RELATED"/>
    <property type="match status" value="1"/>
</dbReference>
<dbReference type="KEGG" id="rue:DT065_09290"/>
<reference evidence="1 2" key="1">
    <citation type="journal article" date="2018" name="J. Microbiol.">
        <title>Salicibibacter kimchii gen. nov., sp. nov., a moderately halophilic and alkalitolerant bacterium in the family Bacillaceae, isolated from kimchi.</title>
        <authorList>
            <person name="Jang J.Y."/>
            <person name="Oh Y.J."/>
            <person name="Lim S.K."/>
            <person name="Park H.K."/>
            <person name="Lee C."/>
            <person name="Kim J.Y."/>
            <person name="Lee M.A."/>
            <person name="Choi H.J."/>
        </authorList>
    </citation>
    <scope>NUCLEOTIDE SEQUENCE [LARGE SCALE GENOMIC DNA]</scope>
    <source>
        <strain evidence="1 2">NKC1-1</strain>
    </source>
</reference>
<protein>
    <submittedName>
        <fullName evidence="1">Alpha/beta hydrolase</fullName>
    </submittedName>
</protein>
<proteinExistence type="predicted"/>
<dbReference type="InterPro" id="IPR051411">
    <property type="entry name" value="Polyketide_trans_af380"/>
</dbReference>
<evidence type="ECO:0000313" key="1">
    <source>
        <dbReference type="EMBL" id="AXF56191.1"/>
    </source>
</evidence>
<keyword evidence="2" id="KW-1185">Reference proteome</keyword>
<dbReference type="Gene3D" id="3.40.50.1820">
    <property type="entry name" value="alpha/beta hydrolase"/>
    <property type="match status" value="1"/>
</dbReference>
<dbReference type="AlphaFoldDB" id="A0A345BZ10"/>
<dbReference type="InterPro" id="IPR029058">
    <property type="entry name" value="AB_hydrolase_fold"/>
</dbReference>
<name>A0A345BZ10_9BACI</name>
<accession>A0A345BZ10</accession>
<sequence length="182" mass="20834">MDPRIKAVATASMYDMGKANREGLNHAMGLEDRKEVLKESSENRWKEFQGEPTAHTNTFPESLTEEEFNQLDPVSQEFIVYYSNSERGHHYLGKGAITFNSKAALMNFTPYTNLDLLAGRPLLIVSGEESHSREFSEDAYAHAYEPKELYLLPDTSHTDLYDQKDKIPFDKLGDFFKKSLNE</sequence>
<evidence type="ECO:0000313" key="2">
    <source>
        <dbReference type="Proteomes" id="UP000252100"/>
    </source>
</evidence>
<dbReference type="GO" id="GO:0016787">
    <property type="term" value="F:hydrolase activity"/>
    <property type="evidence" value="ECO:0007669"/>
    <property type="project" value="UniProtKB-KW"/>
</dbReference>
<dbReference type="EMBL" id="CP031092">
    <property type="protein sequence ID" value="AXF56191.1"/>
    <property type="molecule type" value="Genomic_DNA"/>
</dbReference>
<gene>
    <name evidence="1" type="ORF">DT065_09290</name>
</gene>
<organism evidence="1 2">
    <name type="scientific">Salicibibacter kimchii</name>
    <dbReference type="NCBI Taxonomy" id="2099786"/>
    <lineage>
        <taxon>Bacteria</taxon>
        <taxon>Bacillati</taxon>
        <taxon>Bacillota</taxon>
        <taxon>Bacilli</taxon>
        <taxon>Bacillales</taxon>
        <taxon>Bacillaceae</taxon>
        <taxon>Salicibibacter</taxon>
    </lineage>
</organism>
<dbReference type="Gene3D" id="1.10.10.800">
    <property type="match status" value="1"/>
</dbReference>
<keyword evidence="1" id="KW-0378">Hydrolase</keyword>
<dbReference type="Proteomes" id="UP000252100">
    <property type="component" value="Chromosome"/>
</dbReference>
<dbReference type="SUPFAM" id="SSF53474">
    <property type="entry name" value="alpha/beta-Hydrolases"/>
    <property type="match status" value="1"/>
</dbReference>
<dbReference type="PANTHER" id="PTHR47751:SF1">
    <property type="entry name" value="SUPERFAMILY HYDROLASE, PUTATIVE (AFU_ORTHOLOGUE AFUA_2G16580)-RELATED"/>
    <property type="match status" value="1"/>
</dbReference>